<feature type="domain" description="Integrase zinc-binding" evidence="1">
    <location>
        <begin position="104"/>
        <end position="138"/>
    </location>
</feature>
<dbReference type="InterPro" id="IPR041588">
    <property type="entry name" value="Integrase_H2C2"/>
</dbReference>
<sequence>MATLPDSWSCWNDMYPERGVDFIRKNTQDFQKALKPDEIQESRLFPIKVEIFSDLVDPIQKELWQDTAYKEVLKKLARCESVSYYSLETQARLLSFRDRVVIPINKEIQLDILQKHHESPLAGHPGQKKTVKLIKKGFLLGWNESNHQGICVLMSATLKKQENSL</sequence>
<dbReference type="AlphaFoldDB" id="A0A9Q3F907"/>
<dbReference type="Pfam" id="PF17921">
    <property type="entry name" value="Integrase_H2C2"/>
    <property type="match status" value="1"/>
</dbReference>
<keyword evidence="3" id="KW-1185">Reference proteome</keyword>
<protein>
    <recommendedName>
        <fullName evidence="1">Integrase zinc-binding domain-containing protein</fullName>
    </recommendedName>
</protein>
<evidence type="ECO:0000313" key="2">
    <source>
        <dbReference type="EMBL" id="MBW0532442.1"/>
    </source>
</evidence>
<name>A0A9Q3F907_9BASI</name>
<dbReference type="Proteomes" id="UP000765509">
    <property type="component" value="Unassembled WGS sequence"/>
</dbReference>
<dbReference type="Gene3D" id="1.10.340.70">
    <property type="match status" value="1"/>
</dbReference>
<reference evidence="2" key="1">
    <citation type="submission" date="2021-03" db="EMBL/GenBank/DDBJ databases">
        <title>Draft genome sequence of rust myrtle Austropuccinia psidii MF-1, a brazilian biotype.</title>
        <authorList>
            <person name="Quecine M.C."/>
            <person name="Pachon D.M.R."/>
            <person name="Bonatelli M.L."/>
            <person name="Correr F.H."/>
            <person name="Franceschini L.M."/>
            <person name="Leite T.F."/>
            <person name="Margarido G.R.A."/>
            <person name="Almeida C.A."/>
            <person name="Ferrarezi J.A."/>
            <person name="Labate C.A."/>
        </authorList>
    </citation>
    <scope>NUCLEOTIDE SEQUENCE</scope>
    <source>
        <strain evidence="2">MF-1</strain>
    </source>
</reference>
<comment type="caution">
    <text evidence="2">The sequence shown here is derived from an EMBL/GenBank/DDBJ whole genome shotgun (WGS) entry which is preliminary data.</text>
</comment>
<accession>A0A9Q3F907</accession>
<proteinExistence type="predicted"/>
<evidence type="ECO:0000259" key="1">
    <source>
        <dbReference type="Pfam" id="PF17921"/>
    </source>
</evidence>
<evidence type="ECO:0000313" key="3">
    <source>
        <dbReference type="Proteomes" id="UP000765509"/>
    </source>
</evidence>
<organism evidence="2 3">
    <name type="scientific">Austropuccinia psidii MF-1</name>
    <dbReference type="NCBI Taxonomy" id="1389203"/>
    <lineage>
        <taxon>Eukaryota</taxon>
        <taxon>Fungi</taxon>
        <taxon>Dikarya</taxon>
        <taxon>Basidiomycota</taxon>
        <taxon>Pucciniomycotina</taxon>
        <taxon>Pucciniomycetes</taxon>
        <taxon>Pucciniales</taxon>
        <taxon>Sphaerophragmiaceae</taxon>
        <taxon>Austropuccinia</taxon>
    </lineage>
</organism>
<dbReference type="EMBL" id="AVOT02037732">
    <property type="protein sequence ID" value="MBW0532442.1"/>
    <property type="molecule type" value="Genomic_DNA"/>
</dbReference>
<gene>
    <name evidence="2" type="ORF">O181_072157</name>
</gene>